<evidence type="ECO:0000256" key="1">
    <source>
        <dbReference type="ARBA" id="ARBA00004141"/>
    </source>
</evidence>
<feature type="transmembrane region" description="Helical" evidence="6">
    <location>
        <begin position="122"/>
        <end position="139"/>
    </location>
</feature>
<accession>A0A3M6XI16</accession>
<comment type="caution">
    <text evidence="7">The sequence shown here is derived from an EMBL/GenBank/DDBJ whole genome shotgun (WGS) entry which is preliminary data.</text>
</comment>
<feature type="region of interest" description="Disordered" evidence="5">
    <location>
        <begin position="251"/>
        <end position="379"/>
    </location>
</feature>
<gene>
    <name evidence="7" type="ORF">D0868_14508</name>
</gene>
<dbReference type="EMBL" id="QWIK01002166">
    <property type="protein sequence ID" value="RMX90435.1"/>
    <property type="molecule type" value="Genomic_DNA"/>
</dbReference>
<evidence type="ECO:0000256" key="3">
    <source>
        <dbReference type="ARBA" id="ARBA00022989"/>
    </source>
</evidence>
<keyword evidence="4 6" id="KW-0472">Membrane</keyword>
<feature type="transmembrane region" description="Helical" evidence="6">
    <location>
        <begin position="151"/>
        <end position="169"/>
    </location>
</feature>
<evidence type="ECO:0000256" key="6">
    <source>
        <dbReference type="SAM" id="Phobius"/>
    </source>
</evidence>
<feature type="compositionally biased region" description="Polar residues" evidence="5">
    <location>
        <begin position="26"/>
        <end position="40"/>
    </location>
</feature>
<organism evidence="7 8">
    <name type="scientific">Hortaea werneckii</name>
    <name type="common">Black yeast</name>
    <name type="synonym">Cladosporium werneckii</name>
    <dbReference type="NCBI Taxonomy" id="91943"/>
    <lineage>
        <taxon>Eukaryota</taxon>
        <taxon>Fungi</taxon>
        <taxon>Dikarya</taxon>
        <taxon>Ascomycota</taxon>
        <taxon>Pezizomycotina</taxon>
        <taxon>Dothideomycetes</taxon>
        <taxon>Dothideomycetidae</taxon>
        <taxon>Mycosphaerellales</taxon>
        <taxon>Teratosphaeriaceae</taxon>
        <taxon>Hortaea</taxon>
    </lineage>
</organism>
<evidence type="ECO:0000313" key="7">
    <source>
        <dbReference type="EMBL" id="RMX90435.1"/>
    </source>
</evidence>
<keyword evidence="2 6" id="KW-0812">Transmembrane</keyword>
<evidence type="ECO:0000256" key="5">
    <source>
        <dbReference type="SAM" id="MobiDB-lite"/>
    </source>
</evidence>
<comment type="subcellular location">
    <subcellularLocation>
        <location evidence="1">Membrane</location>
        <topology evidence="1">Multi-pass membrane protein</topology>
    </subcellularLocation>
</comment>
<feature type="compositionally biased region" description="Pro residues" evidence="5">
    <location>
        <begin position="350"/>
        <end position="360"/>
    </location>
</feature>
<proteinExistence type="predicted"/>
<sequence length="600" mass="66404">MAMNFAPYQSSPPESERVKSPPLRSPTASPKPNAQPTRAISSVEDPWAAARAQRLPSPSQYRDEDDDDNGGGYQDIESQRFRNDYIGHEALRGGGVTYNGGGGIGGSVFQTSLGLPLNIEAMLAYLVLPPCGGVVLLLFEHKSDYVRFHAWQSALLFSLMFFVHIIFSWTSILSYMLLAVDLIMIGFLAFGAWRHGDTLDRVEVPFLGRLASSFVDDDAFGTSWRTPATDPDHFVDFSEFVFPEFRPINDGSASLDESAPPGLGNDEPSHDIAAPSTAVGTQNDTKEAHRDSVMPPQSKKTGPDNSDLPPTGQSSSKGRHQGKTWQKDVVIRNSFPPKTGRNEKQVTPEPALPPGLPPPSNTSWQQDILSNSTGEPRQAPLQFINDGPTAIEIFNYDFKPPYNWLKSHSTPSEHLNLFIIMKTRPRDPTSPVPHSQYDTEFKAGLTWLFLAAYEYPALYTTGGTLDLAFPALETAEPVVLSFPDTIRMRHNACRRRARHDRAAMWKEVSRPLEIAILFAQQMRSLGVGTGRVVNGDGRGRGWFRRFLDEKVRAFFGPLVLEGALVMMSDGEFGETEALRGGSKDEARVRRWIVERVLGGL</sequence>
<dbReference type="PANTHER" id="PTHR36460">
    <property type="entry name" value="UPF0132 DOMAIN PROTEIN (AFU_ORTHOLOGUE AFUA_3G10255)"/>
    <property type="match status" value="1"/>
</dbReference>
<keyword evidence="3 6" id="KW-1133">Transmembrane helix</keyword>
<evidence type="ECO:0000256" key="2">
    <source>
        <dbReference type="ARBA" id="ARBA00022692"/>
    </source>
</evidence>
<name>A0A3M6XI16_HORWE</name>
<protein>
    <submittedName>
        <fullName evidence="7">Uncharacterized protein</fullName>
    </submittedName>
</protein>
<reference evidence="7 8" key="1">
    <citation type="journal article" date="2018" name="BMC Genomics">
        <title>Genomic evidence for intraspecific hybridization in a clonal and extremely halotolerant yeast.</title>
        <authorList>
            <person name="Gostincar C."/>
            <person name="Stajich J.E."/>
            <person name="Zupancic J."/>
            <person name="Zalar P."/>
            <person name="Gunde-Cimerman N."/>
        </authorList>
    </citation>
    <scope>NUCLEOTIDE SEQUENCE [LARGE SCALE GENOMIC DNA]</scope>
    <source>
        <strain evidence="7 8">EXF-6654</strain>
    </source>
</reference>
<dbReference type="PANTHER" id="PTHR36460:SF1">
    <property type="entry name" value="UPF0132 DOMAIN PROTEIN (AFU_ORTHOLOGUE AFUA_3G10255)"/>
    <property type="match status" value="1"/>
</dbReference>
<feature type="transmembrane region" description="Helical" evidence="6">
    <location>
        <begin position="175"/>
        <end position="193"/>
    </location>
</feature>
<evidence type="ECO:0000313" key="8">
    <source>
        <dbReference type="Proteomes" id="UP000282582"/>
    </source>
</evidence>
<feature type="region of interest" description="Disordered" evidence="5">
    <location>
        <begin position="1"/>
        <end position="74"/>
    </location>
</feature>
<evidence type="ECO:0000256" key="4">
    <source>
        <dbReference type="ARBA" id="ARBA00023136"/>
    </source>
</evidence>
<dbReference type="AlphaFoldDB" id="A0A3M6XI16"/>
<dbReference type="GO" id="GO:0016020">
    <property type="term" value="C:membrane"/>
    <property type="evidence" value="ECO:0007669"/>
    <property type="project" value="UniProtKB-SubCell"/>
</dbReference>
<dbReference type="Proteomes" id="UP000282582">
    <property type="component" value="Unassembled WGS sequence"/>
</dbReference>
<feature type="compositionally biased region" description="Polar residues" evidence="5">
    <location>
        <begin position="361"/>
        <end position="375"/>
    </location>
</feature>